<dbReference type="GO" id="GO:0005634">
    <property type="term" value="C:nucleus"/>
    <property type="evidence" value="ECO:0007669"/>
    <property type="project" value="TreeGrafter"/>
</dbReference>
<organism evidence="3 4">
    <name type="scientific">Coniosporium apollinis (strain CBS 100218)</name>
    <name type="common">Rock-inhabiting black yeast</name>
    <dbReference type="NCBI Taxonomy" id="1168221"/>
    <lineage>
        <taxon>Eukaryota</taxon>
        <taxon>Fungi</taxon>
        <taxon>Dikarya</taxon>
        <taxon>Ascomycota</taxon>
        <taxon>Pezizomycotina</taxon>
        <taxon>Dothideomycetes</taxon>
        <taxon>Dothideomycetes incertae sedis</taxon>
        <taxon>Coniosporium</taxon>
    </lineage>
</organism>
<keyword evidence="4" id="KW-1185">Reference proteome</keyword>
<dbReference type="AlphaFoldDB" id="R7Z793"/>
<dbReference type="EMBL" id="JH767630">
    <property type="protein sequence ID" value="EON69796.1"/>
    <property type="molecule type" value="Genomic_DNA"/>
</dbReference>
<evidence type="ECO:0000259" key="2">
    <source>
        <dbReference type="PROSITE" id="PS51184"/>
    </source>
</evidence>
<dbReference type="eggNOG" id="KOG0958">
    <property type="taxonomic scope" value="Eukaryota"/>
</dbReference>
<proteinExistence type="predicted"/>
<protein>
    <recommendedName>
        <fullName evidence="2">JmjC domain-containing protein</fullName>
    </recommendedName>
</protein>
<dbReference type="Pfam" id="PF02373">
    <property type="entry name" value="JmjC"/>
    <property type="match status" value="1"/>
</dbReference>
<dbReference type="GO" id="GO:0010468">
    <property type="term" value="P:regulation of gene expression"/>
    <property type="evidence" value="ECO:0007669"/>
    <property type="project" value="TreeGrafter"/>
</dbReference>
<dbReference type="GeneID" id="19906370"/>
<dbReference type="GO" id="GO:0032452">
    <property type="term" value="F:histone demethylase activity"/>
    <property type="evidence" value="ECO:0007669"/>
    <property type="project" value="TreeGrafter"/>
</dbReference>
<name>R7Z793_CONA1</name>
<evidence type="ECO:0000313" key="4">
    <source>
        <dbReference type="Proteomes" id="UP000016924"/>
    </source>
</evidence>
<dbReference type="HOGENOM" id="CLU_658916_0_0_1"/>
<evidence type="ECO:0000313" key="3">
    <source>
        <dbReference type="EMBL" id="EON69796.1"/>
    </source>
</evidence>
<feature type="domain" description="JmjC" evidence="2">
    <location>
        <begin position="219"/>
        <end position="389"/>
    </location>
</feature>
<dbReference type="Proteomes" id="UP000016924">
    <property type="component" value="Unassembled WGS sequence"/>
</dbReference>
<evidence type="ECO:0000256" key="1">
    <source>
        <dbReference type="SAM" id="MobiDB-lite"/>
    </source>
</evidence>
<dbReference type="STRING" id="1168221.R7Z793"/>
<dbReference type="Gene3D" id="2.60.120.650">
    <property type="entry name" value="Cupin"/>
    <property type="match status" value="1"/>
</dbReference>
<dbReference type="SMART" id="SM00558">
    <property type="entry name" value="JmjC"/>
    <property type="match status" value="1"/>
</dbReference>
<feature type="region of interest" description="Disordered" evidence="1">
    <location>
        <begin position="18"/>
        <end position="78"/>
    </location>
</feature>
<reference evidence="4" key="1">
    <citation type="submission" date="2012-06" db="EMBL/GenBank/DDBJ databases">
        <title>The genome sequence of Coniosporium apollinis CBS 100218.</title>
        <authorList>
            <consortium name="The Broad Institute Genome Sequencing Platform"/>
            <person name="Cuomo C."/>
            <person name="Gorbushina A."/>
            <person name="Noack S."/>
            <person name="Walker B."/>
            <person name="Young S.K."/>
            <person name="Zeng Q."/>
            <person name="Gargeya S."/>
            <person name="Fitzgerald M."/>
            <person name="Haas B."/>
            <person name="Abouelleil A."/>
            <person name="Alvarado L."/>
            <person name="Arachchi H.M."/>
            <person name="Berlin A.M."/>
            <person name="Chapman S.B."/>
            <person name="Goldberg J."/>
            <person name="Griggs A."/>
            <person name="Gujja S."/>
            <person name="Hansen M."/>
            <person name="Howarth C."/>
            <person name="Imamovic A."/>
            <person name="Larimer J."/>
            <person name="McCowan C."/>
            <person name="Montmayeur A."/>
            <person name="Murphy C."/>
            <person name="Neiman D."/>
            <person name="Pearson M."/>
            <person name="Priest M."/>
            <person name="Roberts A."/>
            <person name="Saif S."/>
            <person name="Shea T."/>
            <person name="Sisk P."/>
            <person name="Sykes S."/>
            <person name="Wortman J."/>
            <person name="Nusbaum C."/>
            <person name="Birren B."/>
        </authorList>
    </citation>
    <scope>NUCLEOTIDE SEQUENCE [LARGE SCALE GENOMIC DNA]</scope>
    <source>
        <strain evidence="4">CBS 100218</strain>
    </source>
</reference>
<sequence length="417" mass="45814">MKGMRKVTAIWYESLEASTNKQAKGSRASPGQRKAAQAPSARKGRQAVPRAASEIRTAPINHNLPPRTESSGTCEATVGPDELGDALISKIQAIVREKPQLSLDGHFKLAVTEEVIATVNRKCIGGLRIPRMRPGNEESRWDTAMFRYEKLKGGELFDRALVSDMRRAYLHPDPDGDWFNMPRGDFEAECALEDPTNLLESAATSSDHNEPFPYVITPAEEPADREVLCLPPKPFLGCGSRLRLLPKPIEGVTGSYAYLSAKRGSPATLHIEDGLLGSINLVVAGHPKIWLMVAASDREKLETAVQNAFRKTTACSQFVRHKNLVLSPSLLDRWGISYQVVECRAGELVVTLPGAYHQVVNQGPNIAEAVNFALEDNWTSPPSDYVYCSEQDCKDDYQGINQMSLSISTTTHGDASR</sequence>
<gene>
    <name evidence="3" type="ORF">W97_09059</name>
</gene>
<dbReference type="PANTHER" id="PTHR10694">
    <property type="entry name" value="LYSINE-SPECIFIC DEMETHYLASE"/>
    <property type="match status" value="1"/>
</dbReference>
<dbReference type="RefSeq" id="XP_007785113.1">
    <property type="nucleotide sequence ID" value="XM_007786923.1"/>
</dbReference>
<dbReference type="SUPFAM" id="SSF51197">
    <property type="entry name" value="Clavaminate synthase-like"/>
    <property type="match status" value="1"/>
</dbReference>
<dbReference type="PROSITE" id="PS51184">
    <property type="entry name" value="JMJC"/>
    <property type="match status" value="1"/>
</dbReference>
<dbReference type="InterPro" id="IPR003347">
    <property type="entry name" value="JmjC_dom"/>
</dbReference>
<dbReference type="GO" id="GO:0000785">
    <property type="term" value="C:chromatin"/>
    <property type="evidence" value="ECO:0007669"/>
    <property type="project" value="TreeGrafter"/>
</dbReference>
<accession>R7Z793</accession>
<dbReference type="OrthoDB" id="1678912at2759"/>